<keyword evidence="10" id="KW-1185">Reference proteome</keyword>
<reference evidence="10" key="1">
    <citation type="journal article" date="2019" name="Int. J. Syst. Evol. Microbiol.">
        <title>The Global Catalogue of Microorganisms (GCM) 10K type strain sequencing project: providing services to taxonomists for standard genome sequencing and annotation.</title>
        <authorList>
            <consortium name="The Broad Institute Genomics Platform"/>
            <consortium name="The Broad Institute Genome Sequencing Center for Infectious Disease"/>
            <person name="Wu L."/>
            <person name="Ma J."/>
        </authorList>
    </citation>
    <scope>NUCLEOTIDE SEQUENCE [LARGE SCALE GENOMIC DNA]</scope>
    <source>
        <strain evidence="10">TISTR 1511</strain>
    </source>
</reference>
<dbReference type="Pfam" id="PF09335">
    <property type="entry name" value="VTT_dom"/>
    <property type="match status" value="1"/>
</dbReference>
<keyword evidence="5 7" id="KW-1133">Transmembrane helix</keyword>
<feature type="transmembrane region" description="Helical" evidence="7">
    <location>
        <begin position="60"/>
        <end position="81"/>
    </location>
</feature>
<organism evidence="9 10">
    <name type="scientific">Gulosibacter bifidus</name>
    <dbReference type="NCBI Taxonomy" id="272239"/>
    <lineage>
        <taxon>Bacteria</taxon>
        <taxon>Bacillati</taxon>
        <taxon>Actinomycetota</taxon>
        <taxon>Actinomycetes</taxon>
        <taxon>Micrococcales</taxon>
        <taxon>Microbacteriaceae</taxon>
        <taxon>Gulosibacter</taxon>
    </lineage>
</organism>
<evidence type="ECO:0000256" key="1">
    <source>
        <dbReference type="ARBA" id="ARBA00004651"/>
    </source>
</evidence>
<accession>A0ABW5RM40</accession>
<evidence type="ECO:0000256" key="5">
    <source>
        <dbReference type="ARBA" id="ARBA00022989"/>
    </source>
</evidence>
<evidence type="ECO:0000256" key="3">
    <source>
        <dbReference type="ARBA" id="ARBA00022475"/>
    </source>
</evidence>
<comment type="similarity">
    <text evidence="2 7">Belongs to the DedA family.</text>
</comment>
<dbReference type="InterPro" id="IPR032816">
    <property type="entry name" value="VTT_dom"/>
</dbReference>
<dbReference type="Proteomes" id="UP001597453">
    <property type="component" value="Unassembled WGS sequence"/>
</dbReference>
<dbReference type="EMBL" id="JBHUNF010000009">
    <property type="protein sequence ID" value="MFD2675464.1"/>
    <property type="molecule type" value="Genomic_DNA"/>
</dbReference>
<evidence type="ECO:0000256" key="6">
    <source>
        <dbReference type="ARBA" id="ARBA00023136"/>
    </source>
</evidence>
<feature type="domain" description="VTT" evidence="8">
    <location>
        <begin position="41"/>
        <end position="165"/>
    </location>
</feature>
<evidence type="ECO:0000259" key="8">
    <source>
        <dbReference type="Pfam" id="PF09335"/>
    </source>
</evidence>
<keyword evidence="4 7" id="KW-0812">Transmembrane</keyword>
<proteinExistence type="inferred from homology"/>
<dbReference type="InterPro" id="IPR032818">
    <property type="entry name" value="DedA-like"/>
</dbReference>
<feature type="transmembrane region" description="Helical" evidence="7">
    <location>
        <begin position="178"/>
        <end position="199"/>
    </location>
</feature>
<dbReference type="PANTHER" id="PTHR30353:SF0">
    <property type="entry name" value="TRANSMEMBRANE PROTEIN"/>
    <property type="match status" value="1"/>
</dbReference>
<keyword evidence="6 7" id="KW-0472">Membrane</keyword>
<evidence type="ECO:0000313" key="9">
    <source>
        <dbReference type="EMBL" id="MFD2675464.1"/>
    </source>
</evidence>
<feature type="transmembrane region" description="Helical" evidence="7">
    <location>
        <begin position="145"/>
        <end position="166"/>
    </location>
</feature>
<protein>
    <submittedName>
        <fullName evidence="9">DedA family protein</fullName>
    </submittedName>
</protein>
<evidence type="ECO:0000313" key="10">
    <source>
        <dbReference type="Proteomes" id="UP001597453"/>
    </source>
</evidence>
<keyword evidence="3 7" id="KW-1003">Cell membrane</keyword>
<evidence type="ECO:0000256" key="7">
    <source>
        <dbReference type="RuleBase" id="RU367016"/>
    </source>
</evidence>
<evidence type="ECO:0000256" key="4">
    <source>
        <dbReference type="ARBA" id="ARBA00022692"/>
    </source>
</evidence>
<evidence type="ECO:0000256" key="2">
    <source>
        <dbReference type="ARBA" id="ARBA00010792"/>
    </source>
</evidence>
<sequence>MLADTLAWLIETVRQLDPAIIIAIAFGGVFLETSLLVGFIVPGDAILLAASAGVDSWSMWAAVVAAAILGAIGGESLGFALGKYFGPHLRHSWLGRRLGERNWQRAESFVQQRGGLAVFISRYLPVLHSLVPVTAGMTGMRYRTFIAWTVPACTLWSLAYVSVGAIATAGFDRAKSNLHLASFIFAGVLIAFAFGTWALKRWLSRRVDRTPDAAADAGADASA</sequence>
<dbReference type="PANTHER" id="PTHR30353">
    <property type="entry name" value="INNER MEMBRANE PROTEIN DEDA-RELATED"/>
    <property type="match status" value="1"/>
</dbReference>
<comment type="caution">
    <text evidence="9">The sequence shown here is derived from an EMBL/GenBank/DDBJ whole genome shotgun (WGS) entry which is preliminary data.</text>
</comment>
<comment type="subcellular location">
    <subcellularLocation>
        <location evidence="1 7">Cell membrane</location>
        <topology evidence="1 7">Multi-pass membrane protein</topology>
    </subcellularLocation>
</comment>
<gene>
    <name evidence="9" type="ORF">ACFSUQ_09190</name>
</gene>
<name>A0ABW5RM40_9MICO</name>
<dbReference type="RefSeq" id="WP_066058276.1">
    <property type="nucleotide sequence ID" value="NZ_JBHUNF010000009.1"/>
</dbReference>
<feature type="transmembrane region" description="Helical" evidence="7">
    <location>
        <begin position="20"/>
        <end position="40"/>
    </location>
</feature>